<feature type="DNA-binding region" description="Homeobox" evidence="4">
    <location>
        <begin position="194"/>
        <end position="240"/>
    </location>
</feature>
<evidence type="ECO:0000256" key="5">
    <source>
        <dbReference type="RuleBase" id="RU000682"/>
    </source>
</evidence>
<comment type="caution">
    <text evidence="8">The sequence shown here is derived from an EMBL/GenBank/DDBJ whole genome shotgun (WGS) entry which is preliminary data.</text>
</comment>
<feature type="compositionally biased region" description="Basic and acidic residues" evidence="6">
    <location>
        <begin position="86"/>
        <end position="99"/>
    </location>
</feature>
<evidence type="ECO:0000256" key="4">
    <source>
        <dbReference type="PROSITE-ProRule" id="PRU00108"/>
    </source>
</evidence>
<evidence type="ECO:0000256" key="6">
    <source>
        <dbReference type="SAM" id="MobiDB-lite"/>
    </source>
</evidence>
<dbReference type="GO" id="GO:0005634">
    <property type="term" value="C:nucleus"/>
    <property type="evidence" value="ECO:0007669"/>
    <property type="project" value="UniProtKB-SubCell"/>
</dbReference>
<feature type="compositionally biased region" description="Polar residues" evidence="6">
    <location>
        <begin position="121"/>
        <end position="145"/>
    </location>
</feature>
<feature type="compositionally biased region" description="Low complexity" evidence="6">
    <location>
        <begin position="146"/>
        <end position="169"/>
    </location>
</feature>
<dbReference type="AlphaFoldDB" id="A0A5N5T557"/>
<accession>A0A5N5T557</accession>
<organism evidence="8 9">
    <name type="scientific">Armadillidium nasatum</name>
    <dbReference type="NCBI Taxonomy" id="96803"/>
    <lineage>
        <taxon>Eukaryota</taxon>
        <taxon>Metazoa</taxon>
        <taxon>Ecdysozoa</taxon>
        <taxon>Arthropoda</taxon>
        <taxon>Crustacea</taxon>
        <taxon>Multicrustacea</taxon>
        <taxon>Malacostraca</taxon>
        <taxon>Eumalacostraca</taxon>
        <taxon>Peracarida</taxon>
        <taxon>Isopoda</taxon>
        <taxon>Oniscidea</taxon>
        <taxon>Crinocheta</taxon>
        <taxon>Armadillidiidae</taxon>
        <taxon>Armadillidium</taxon>
    </lineage>
</organism>
<name>A0A5N5T557_9CRUS</name>
<keyword evidence="2" id="KW-0217">Developmental protein</keyword>
<dbReference type="SUPFAM" id="SSF46689">
    <property type="entry name" value="Homeodomain-like"/>
    <property type="match status" value="1"/>
</dbReference>
<feature type="compositionally biased region" description="Polar residues" evidence="6">
    <location>
        <begin position="43"/>
        <end position="53"/>
    </location>
</feature>
<keyword evidence="4 5" id="KW-0238">DNA-binding</keyword>
<sequence>MMQSMRLAPDFMHHLDESRHHLKTSTEEEYLRRAKSPSGGIASITSVLSNSSHDNSETLRHIHSRSLTPPNPVLNSSSSLSEAESSPERDENSNVSRTSDKEFKFFNGFSEEDKAAFIKRQTNSNSFSPPRQISQSASLNPTMPNSSSPQAPVTPVTSSSSGSSTTPAGNHGTTINTPVSGNNMCGQVNNMPEIRRYRTAFSREQIARLEKEFVRENYVSRPRRCELAQELNLPEATIKPKTANPHLARFTPYPLLRAAPPPMIPNHYPRPVDSLNSSASSSYSLLPSHLSSCPARDSGKVGCEGCFCNLIYPGLIAHTLGQTSHSFPTSPLAPSLPPAFPSATYPVTTVSSTKTTPETPTTPYSRPSTVSPTNGSPPLKPSLFQPYKDDVL</sequence>
<dbReference type="Gene3D" id="1.10.10.60">
    <property type="entry name" value="Homeodomain-like"/>
    <property type="match status" value="1"/>
</dbReference>
<dbReference type="PROSITE" id="PS50071">
    <property type="entry name" value="HOMEOBOX_2"/>
    <property type="match status" value="1"/>
</dbReference>
<gene>
    <name evidence="8" type="primary">EVX1</name>
    <name evidence="8" type="ORF">Anas_04022</name>
</gene>
<evidence type="ECO:0000259" key="7">
    <source>
        <dbReference type="PROSITE" id="PS50071"/>
    </source>
</evidence>
<comment type="subcellular location">
    <subcellularLocation>
        <location evidence="1 4 5">Nucleus</location>
    </subcellularLocation>
</comment>
<comment type="similarity">
    <text evidence="3">Belongs to the even-skipped homeobox family.</text>
</comment>
<keyword evidence="4 5" id="KW-0539">Nucleus</keyword>
<dbReference type="InterPro" id="IPR009057">
    <property type="entry name" value="Homeodomain-like_sf"/>
</dbReference>
<evidence type="ECO:0000256" key="2">
    <source>
        <dbReference type="ARBA" id="ARBA00022473"/>
    </source>
</evidence>
<evidence type="ECO:0000256" key="3">
    <source>
        <dbReference type="ARBA" id="ARBA00038449"/>
    </source>
</evidence>
<feature type="compositionally biased region" description="Polar residues" evidence="6">
    <location>
        <begin position="171"/>
        <end position="184"/>
    </location>
</feature>
<feature type="region of interest" description="Disordered" evidence="6">
    <location>
        <begin position="347"/>
        <end position="392"/>
    </location>
</feature>
<proteinExistence type="inferred from homology"/>
<protein>
    <submittedName>
        <fullName evidence="8">Homeobox even-skipped-like protein 1</fullName>
    </submittedName>
</protein>
<evidence type="ECO:0000313" key="9">
    <source>
        <dbReference type="Proteomes" id="UP000326759"/>
    </source>
</evidence>
<evidence type="ECO:0000313" key="8">
    <source>
        <dbReference type="EMBL" id="KAB7501724.1"/>
    </source>
</evidence>
<feature type="compositionally biased region" description="Basic and acidic residues" evidence="6">
    <location>
        <begin position="19"/>
        <end position="32"/>
    </location>
</feature>
<keyword evidence="4 5" id="KW-0371">Homeobox</keyword>
<dbReference type="EMBL" id="SEYY01009736">
    <property type="protein sequence ID" value="KAB7501724.1"/>
    <property type="molecule type" value="Genomic_DNA"/>
</dbReference>
<dbReference type="GO" id="GO:0000981">
    <property type="term" value="F:DNA-binding transcription factor activity, RNA polymerase II-specific"/>
    <property type="evidence" value="ECO:0007669"/>
    <property type="project" value="TreeGrafter"/>
</dbReference>
<dbReference type="InterPro" id="IPR001356">
    <property type="entry name" value="HD"/>
</dbReference>
<feature type="domain" description="Homeobox" evidence="7">
    <location>
        <begin position="192"/>
        <end position="239"/>
    </location>
</feature>
<feature type="compositionally biased region" description="Low complexity" evidence="6">
    <location>
        <begin position="347"/>
        <end position="373"/>
    </location>
</feature>
<dbReference type="SMART" id="SM00389">
    <property type="entry name" value="HOX"/>
    <property type="match status" value="1"/>
</dbReference>
<dbReference type="Pfam" id="PF00046">
    <property type="entry name" value="Homeodomain"/>
    <property type="match status" value="1"/>
</dbReference>
<keyword evidence="9" id="KW-1185">Reference proteome</keyword>
<dbReference type="CDD" id="cd00086">
    <property type="entry name" value="homeodomain"/>
    <property type="match status" value="1"/>
</dbReference>
<dbReference type="PANTHER" id="PTHR46294:SF4">
    <property type="entry name" value="SEGMENTATION PROTEIN EVEN-SKIPPED"/>
    <property type="match status" value="1"/>
</dbReference>
<dbReference type="OrthoDB" id="6159439at2759"/>
<reference evidence="8 9" key="1">
    <citation type="journal article" date="2019" name="PLoS Biol.">
        <title>Sex chromosomes control vertical transmission of feminizing Wolbachia symbionts in an isopod.</title>
        <authorList>
            <person name="Becking T."/>
            <person name="Chebbi M.A."/>
            <person name="Giraud I."/>
            <person name="Moumen B."/>
            <person name="Laverre T."/>
            <person name="Caubet Y."/>
            <person name="Peccoud J."/>
            <person name="Gilbert C."/>
            <person name="Cordaux R."/>
        </authorList>
    </citation>
    <scope>NUCLEOTIDE SEQUENCE [LARGE SCALE GENOMIC DNA]</scope>
    <source>
        <strain evidence="8">ANa2</strain>
        <tissue evidence="8">Whole body excluding digestive tract and cuticle</tissue>
    </source>
</reference>
<dbReference type="GO" id="GO:0000978">
    <property type="term" value="F:RNA polymerase II cis-regulatory region sequence-specific DNA binding"/>
    <property type="evidence" value="ECO:0007669"/>
    <property type="project" value="TreeGrafter"/>
</dbReference>
<dbReference type="PANTHER" id="PTHR46294">
    <property type="entry name" value="SEGMENTATION PROTEIN EVEN-SKIPPED"/>
    <property type="match status" value="1"/>
</dbReference>
<feature type="compositionally biased region" description="Low complexity" evidence="6">
    <location>
        <begin position="73"/>
        <end position="84"/>
    </location>
</feature>
<feature type="region of interest" description="Disordered" evidence="6">
    <location>
        <begin position="121"/>
        <end position="184"/>
    </location>
</feature>
<feature type="region of interest" description="Disordered" evidence="6">
    <location>
        <begin position="19"/>
        <end position="99"/>
    </location>
</feature>
<evidence type="ECO:0000256" key="1">
    <source>
        <dbReference type="ARBA" id="ARBA00004123"/>
    </source>
</evidence>
<dbReference type="Proteomes" id="UP000326759">
    <property type="component" value="Unassembled WGS sequence"/>
</dbReference>
<dbReference type="InterPro" id="IPR052002">
    <property type="entry name" value="Even-skipped_HD"/>
</dbReference>